<dbReference type="SUPFAM" id="SSF52129">
    <property type="entry name" value="Caspase-like"/>
    <property type="match status" value="1"/>
</dbReference>
<dbReference type="EMBL" id="MUKB01000004">
    <property type="protein sequence ID" value="OPX18603.1"/>
    <property type="molecule type" value="Genomic_DNA"/>
</dbReference>
<dbReference type="GO" id="GO:0004197">
    <property type="term" value="F:cysteine-type endopeptidase activity"/>
    <property type="evidence" value="ECO:0007669"/>
    <property type="project" value="InterPro"/>
</dbReference>
<evidence type="ECO:0008006" key="7">
    <source>
        <dbReference type="Google" id="ProtNLM"/>
    </source>
</evidence>
<evidence type="ECO:0000259" key="2">
    <source>
        <dbReference type="Pfam" id="PF01364"/>
    </source>
</evidence>
<dbReference type="Gene3D" id="2.60.40.10">
    <property type="entry name" value="Immunoglobulins"/>
    <property type="match status" value="1"/>
</dbReference>
<dbReference type="NCBIfam" id="TIGR04183">
    <property type="entry name" value="Por_Secre_tail"/>
    <property type="match status" value="1"/>
</dbReference>
<dbReference type="Gene3D" id="2.60.40.4070">
    <property type="match status" value="1"/>
</dbReference>
<dbReference type="Proteomes" id="UP000191663">
    <property type="component" value="Unassembled WGS sequence"/>
</dbReference>
<dbReference type="GO" id="GO:0006508">
    <property type="term" value="P:proteolysis"/>
    <property type="evidence" value="ECO:0007669"/>
    <property type="project" value="InterPro"/>
</dbReference>
<dbReference type="AlphaFoldDB" id="A0A1V4QGW7"/>
<dbReference type="InterPro" id="IPR001769">
    <property type="entry name" value="Gingipain"/>
</dbReference>
<dbReference type="InterPro" id="IPR029031">
    <property type="entry name" value="Gingipain_N_sf"/>
</dbReference>
<protein>
    <recommendedName>
        <fullName evidence="7">Gingipain domain-containing protein</fullName>
    </recommendedName>
</protein>
<feature type="domain" description="Gingipain propeptide" evidence="3">
    <location>
        <begin position="49"/>
        <end position="184"/>
    </location>
</feature>
<dbReference type="InterPro" id="IPR038490">
    <property type="entry name" value="Gingipain_propep_sf"/>
</dbReference>
<dbReference type="Gene3D" id="3.40.50.1460">
    <property type="match status" value="1"/>
</dbReference>
<dbReference type="InterPro" id="IPR013783">
    <property type="entry name" value="Ig-like_fold"/>
</dbReference>
<reference evidence="6" key="1">
    <citation type="submission" date="2017-01" db="EMBL/GenBank/DDBJ databases">
        <title>Novel pathways for hydrocarbon cycling and metabolic interdependencies in hydrothermal sediment communities.</title>
        <authorList>
            <person name="Dombrowski N."/>
            <person name="Seitz K."/>
            <person name="Teske A."/>
            <person name="Baker B."/>
        </authorList>
    </citation>
    <scope>NUCLEOTIDE SEQUENCE [LARGE SCALE GENOMIC DNA]</scope>
</reference>
<evidence type="ECO:0000259" key="3">
    <source>
        <dbReference type="Pfam" id="PF08126"/>
    </source>
</evidence>
<evidence type="ECO:0000256" key="1">
    <source>
        <dbReference type="ARBA" id="ARBA00022729"/>
    </source>
</evidence>
<keyword evidence="1" id="KW-0732">Signal</keyword>
<sequence length="817" mass="92796">MIERVFSNQKIVLFLILLFVLVAPVFCQVTYSINLTPADLSFSIRHDYDVVALPNCTYITKVSEPMLPMLCVTFVIPTNVTVTGFTIEEKDSVQIDGNYQIFPSQPIWRSDGSPRPNFVPPDTSIYNSLLPYPGKIVELSRVGYFAGIKLAKVFVFPIQYIPGERKLILFTHFRVNLQFEPASDQSLPVVRRTQQQHNRYINLAKKMVVNPNQVDLFANQPPIVPDSMFPQSSSGNPLPKGPGTLIIITADSLVDAFGPLAEWYRQRGIRTDFKTIESINEEFGTDDLQTKIRKFIRNAYINRGTEYILLGGDTDVIPERLAYPNADYFPDWHVAADAYYACLDGTWNANNNEYYGEYQYDKVDLEPEVWVGRVSVLNSNEVSLFVNKVLIYERTPPDYTTSGDLLLLGAAIGDNCSGGEWIEDYVINFVPGDVPKFRSYDGYYSGPPDYPPKNQLIGHNPVINDLNEGFYVCYHEGHGNNYSISVKPYWDGSDEITNWDLEDISNGERYGLFYSMGCETCNFDGGIRCFGETWLFAPHCGVAYIGNSRDGVFIYSEEYAKWFFKLLYKVKSAYLDYSIGKIYAQSKMLATIDPPQWEHFMEYTLNLMATPAMPVWTQEPASLSASHLNTIPVQTPVEVTITVTSDGMPVENAYVCLYKPYENYYTGYTDDSGKITFLVYYRTTGEVKVTCTRYNEYTPSRTIINIVNNPRNNGPCAGNNISAIPKVYALSSIYPNPSRSITNIEYQVPVSGRVRLKIYDINGRLVKTLIDEFEKPGYYNIYWNRKNETGTAVGSGIYFCIFEANNYNEIKKLIILH</sequence>
<gene>
    <name evidence="5" type="ORF">BXT86_00285</name>
</gene>
<evidence type="ECO:0000259" key="4">
    <source>
        <dbReference type="Pfam" id="PF18962"/>
    </source>
</evidence>
<feature type="domain" description="Secretion system C-terminal sorting" evidence="4">
    <location>
        <begin position="733"/>
        <end position="815"/>
    </location>
</feature>
<comment type="caution">
    <text evidence="5">The sequence shown here is derived from an EMBL/GenBank/DDBJ whole genome shotgun (WGS) entry which is preliminary data.</text>
</comment>
<dbReference type="Pfam" id="PF01364">
    <property type="entry name" value="Peptidase_C25"/>
    <property type="match status" value="1"/>
</dbReference>
<dbReference type="InterPro" id="IPR026444">
    <property type="entry name" value="Secre_tail"/>
</dbReference>
<dbReference type="Gene3D" id="3.40.50.10390">
    <property type="entry name" value="Gingipain r, domain 1"/>
    <property type="match status" value="1"/>
</dbReference>
<name>A0A1V4QGW7_UNCW3</name>
<organism evidence="5 6">
    <name type="scientific">candidate division WOR-3 bacterium 4484_100</name>
    <dbReference type="NCBI Taxonomy" id="1936077"/>
    <lineage>
        <taxon>Bacteria</taxon>
        <taxon>Bacteria division WOR-3</taxon>
    </lineage>
</organism>
<evidence type="ECO:0000313" key="6">
    <source>
        <dbReference type="Proteomes" id="UP000191663"/>
    </source>
</evidence>
<feature type="domain" description="Gingipain" evidence="2">
    <location>
        <begin position="246"/>
        <end position="614"/>
    </location>
</feature>
<dbReference type="Pfam" id="PF18962">
    <property type="entry name" value="Por_Secre_tail"/>
    <property type="match status" value="1"/>
</dbReference>
<dbReference type="InterPro" id="IPR029030">
    <property type="entry name" value="Caspase-like_dom_sf"/>
</dbReference>
<proteinExistence type="predicted"/>
<dbReference type="Pfam" id="PF08126">
    <property type="entry name" value="Propeptide_C25"/>
    <property type="match status" value="1"/>
</dbReference>
<accession>A0A1V4QGW7</accession>
<dbReference type="Gene3D" id="2.60.40.3800">
    <property type="match status" value="1"/>
</dbReference>
<evidence type="ECO:0000313" key="5">
    <source>
        <dbReference type="EMBL" id="OPX18603.1"/>
    </source>
</evidence>
<dbReference type="InterPro" id="IPR012600">
    <property type="entry name" value="Propeptide_C25"/>
</dbReference>